<dbReference type="EMBL" id="JACHIK010000012">
    <property type="protein sequence ID" value="MBB5043921.1"/>
    <property type="molecule type" value="Genomic_DNA"/>
</dbReference>
<name>A0A7W7YX65_9HYPH</name>
<dbReference type="InterPro" id="IPR036188">
    <property type="entry name" value="FAD/NAD-bd_sf"/>
</dbReference>
<dbReference type="RefSeq" id="WP_184145282.1">
    <property type="nucleotide sequence ID" value="NZ_JACHIK010000012.1"/>
</dbReference>
<dbReference type="SUPFAM" id="SSF51905">
    <property type="entry name" value="FAD/NAD(P)-binding domain"/>
    <property type="match status" value="1"/>
</dbReference>
<gene>
    <name evidence="2" type="ORF">HNQ66_003334</name>
</gene>
<dbReference type="PANTHER" id="PTHR40254:SF1">
    <property type="entry name" value="BLR0577 PROTEIN"/>
    <property type="match status" value="1"/>
</dbReference>
<evidence type="ECO:0000313" key="3">
    <source>
        <dbReference type="Proteomes" id="UP000535406"/>
    </source>
</evidence>
<dbReference type="Gene3D" id="3.50.50.60">
    <property type="entry name" value="FAD/NAD(P)-binding domain"/>
    <property type="match status" value="1"/>
</dbReference>
<accession>A0A7W7YX65</accession>
<organism evidence="2 3">
    <name type="scientific">Shinella fusca</name>
    <dbReference type="NCBI Taxonomy" id="544480"/>
    <lineage>
        <taxon>Bacteria</taxon>
        <taxon>Pseudomonadati</taxon>
        <taxon>Pseudomonadota</taxon>
        <taxon>Alphaproteobacteria</taxon>
        <taxon>Hyphomicrobiales</taxon>
        <taxon>Rhizobiaceae</taxon>
        <taxon>Shinella</taxon>
    </lineage>
</organism>
<dbReference type="InterPro" id="IPR052189">
    <property type="entry name" value="L-asp_N-monooxygenase_NS-form"/>
</dbReference>
<dbReference type="Proteomes" id="UP000535406">
    <property type="component" value="Unassembled WGS sequence"/>
</dbReference>
<reference evidence="2 3" key="1">
    <citation type="submission" date="2020-08" db="EMBL/GenBank/DDBJ databases">
        <title>Genomic Encyclopedia of Type Strains, Phase IV (KMG-IV): sequencing the most valuable type-strain genomes for metagenomic binning, comparative biology and taxonomic classification.</title>
        <authorList>
            <person name="Goeker M."/>
        </authorList>
    </citation>
    <scope>NUCLEOTIDE SEQUENCE [LARGE SCALE GENOMIC DNA]</scope>
    <source>
        <strain evidence="2 3">DSM 21319</strain>
    </source>
</reference>
<protein>
    <submittedName>
        <fullName evidence="2">Putative NAD(P)/FAD-binding protein YdhS</fullName>
    </submittedName>
</protein>
<dbReference type="Pfam" id="PF13454">
    <property type="entry name" value="NAD_binding_9"/>
    <property type="match status" value="1"/>
</dbReference>
<evidence type="ECO:0000259" key="1">
    <source>
        <dbReference type="Pfam" id="PF13454"/>
    </source>
</evidence>
<dbReference type="InterPro" id="IPR038732">
    <property type="entry name" value="HpyO/CreE_NAD-binding"/>
</dbReference>
<sequence length="437" mass="46830">MFFERVARQDATPAGAQPVMRIAIVGAGPSGLAVAIALMRRLPQSFEAWMIDAGDAPGAFAEGAGGAALTAEPARDLSVLPDRPDDFARWLGDDLVARGIAPLHGPQDLHVPRALFRAYLLRRFSEALALRRDVRIRTVRDAVRHIGPAACGVHIGFQEGESAVFDHVFVATGFGLAHRETTSWQEAREVAARISAMESPPPLTLVGNGPRLAAVLLDLRARGFAGEIRVAVAPGGLPHPHGRGPDGAVFGQPPATRSLKDAFRYIRQECSDAAAREGGQWQAVVDAASARLGVVWRNLPPAARNRYRRHLLPLHRHFSIRIARDVHRRLAAEIETDRTVLVPLRQGPVKDENTVDCREIPAARALAGMLGCDPAALFADECGHLLSDGAPLPGLSAIGAVASGLRPGPFTFAETVRQAYRGVLALPSRRPTRAFGG</sequence>
<feature type="domain" description="FAD-dependent urate hydroxylase HpyO/Asp monooxygenase CreE-like FAD/NAD(P)-binding" evidence="1">
    <location>
        <begin position="23"/>
        <end position="174"/>
    </location>
</feature>
<proteinExistence type="predicted"/>
<dbReference type="PANTHER" id="PTHR40254">
    <property type="entry name" value="BLR0577 PROTEIN"/>
    <property type="match status" value="1"/>
</dbReference>
<keyword evidence="3" id="KW-1185">Reference proteome</keyword>
<dbReference type="AlphaFoldDB" id="A0A7W7YX65"/>
<evidence type="ECO:0000313" key="2">
    <source>
        <dbReference type="EMBL" id="MBB5043921.1"/>
    </source>
</evidence>
<comment type="caution">
    <text evidence="2">The sequence shown here is derived from an EMBL/GenBank/DDBJ whole genome shotgun (WGS) entry which is preliminary data.</text>
</comment>